<dbReference type="GO" id="GO:0016887">
    <property type="term" value="F:ATP hydrolysis activity"/>
    <property type="evidence" value="ECO:0007669"/>
    <property type="project" value="InterPro"/>
</dbReference>
<dbReference type="RefSeq" id="WP_078415241.1">
    <property type="nucleotide sequence ID" value="NZ_MCRK01000012.1"/>
</dbReference>
<dbReference type="EMBL" id="MCRK01000012">
    <property type="protein sequence ID" value="OPA81670.1"/>
    <property type="molecule type" value="Genomic_DNA"/>
</dbReference>
<keyword evidence="1" id="KW-0547">Nucleotide-binding</keyword>
<sequence length="318" mass="35986">MIEISNLKVDYNNFRAIDIEKLNIDTKISTALLGFNGSGKSTLLKAIAHLIKPTSGSLKIWGKDRLSLDELKDISILLPEPMLLKRSIRDNFKFALKSRGNLDKFDKYVYEALELVGLDDSFLQKQHYELSSGQNKRIAFALIICLRAKLNLLDEPTNAVDLSTAKQFAKAIQFMKDQYKSGFIIASHDEKWLSAISDESLFLHEGRLSEFELKNIFNASNGFIDFGDFKIELPKEFKNSKKIAINQNLINLSFVKSDNSIKGILHSVSLIYKNDILLKIKAGDFLIKCVVKNAKIGEYTTGKEIFFSVNEKAFLSLE</sequence>
<comment type="caution">
    <text evidence="4">The sequence shown here is derived from an EMBL/GenBank/DDBJ whole genome shotgun (WGS) entry which is preliminary data.</text>
</comment>
<evidence type="ECO:0000256" key="1">
    <source>
        <dbReference type="ARBA" id="ARBA00022741"/>
    </source>
</evidence>
<dbReference type="Gene3D" id="3.40.50.300">
    <property type="entry name" value="P-loop containing nucleotide triphosphate hydrolases"/>
    <property type="match status" value="1"/>
</dbReference>
<dbReference type="InterPro" id="IPR053569">
    <property type="entry name" value="Tungstate_ABC_transporter"/>
</dbReference>
<proteinExistence type="predicted"/>
<dbReference type="Proteomes" id="UP000189728">
    <property type="component" value="Unassembled WGS sequence"/>
</dbReference>
<dbReference type="InterPro" id="IPR003439">
    <property type="entry name" value="ABC_transporter-like_ATP-bd"/>
</dbReference>
<evidence type="ECO:0000259" key="3">
    <source>
        <dbReference type="PROSITE" id="PS50893"/>
    </source>
</evidence>
<dbReference type="PANTHER" id="PTHR43423:SF1">
    <property type="entry name" value="ABC TRANSPORTER I FAMILY MEMBER 17"/>
    <property type="match status" value="1"/>
</dbReference>
<reference evidence="4 5" key="1">
    <citation type="submission" date="2016-08" db="EMBL/GenBank/DDBJ databases">
        <title>Campylobacter species from sea mammals.</title>
        <authorList>
            <person name="Gilbert M.J."/>
            <person name="Byrne B.A."/>
            <person name="Zomer A.L."/>
            <person name="Wagenaar J.A."/>
        </authorList>
    </citation>
    <scope>NUCLEOTIDE SEQUENCE [LARGE SCALE GENOMIC DNA]</scope>
    <source>
        <strain evidence="4 5">1105248</strain>
    </source>
</reference>
<dbReference type="InterPro" id="IPR027417">
    <property type="entry name" value="P-loop_NTPase"/>
</dbReference>
<dbReference type="PROSITE" id="PS50893">
    <property type="entry name" value="ABC_TRANSPORTER_2"/>
    <property type="match status" value="1"/>
</dbReference>
<dbReference type="PANTHER" id="PTHR43423">
    <property type="entry name" value="ABC TRANSPORTER I FAMILY MEMBER 17"/>
    <property type="match status" value="1"/>
</dbReference>
<accession>A0AAX0LB95</accession>
<evidence type="ECO:0000313" key="4">
    <source>
        <dbReference type="EMBL" id="OPA81670.1"/>
    </source>
</evidence>
<dbReference type="GO" id="GO:0005524">
    <property type="term" value="F:ATP binding"/>
    <property type="evidence" value="ECO:0007669"/>
    <property type="project" value="UniProtKB-KW"/>
</dbReference>
<name>A0AAX0LB95_9BACT</name>
<dbReference type="SUPFAM" id="SSF52540">
    <property type="entry name" value="P-loop containing nucleoside triphosphate hydrolases"/>
    <property type="match status" value="1"/>
</dbReference>
<organism evidence="4 5">
    <name type="scientific">Campylobacter pinnipediorum subsp. pinnipediorum</name>
    <dbReference type="NCBI Taxonomy" id="1660067"/>
    <lineage>
        <taxon>Bacteria</taxon>
        <taxon>Pseudomonadati</taxon>
        <taxon>Campylobacterota</taxon>
        <taxon>Epsilonproteobacteria</taxon>
        <taxon>Campylobacterales</taxon>
        <taxon>Campylobacteraceae</taxon>
        <taxon>Campylobacter</taxon>
    </lineage>
</organism>
<evidence type="ECO:0000313" key="5">
    <source>
        <dbReference type="Proteomes" id="UP000189728"/>
    </source>
</evidence>
<dbReference type="AlphaFoldDB" id="A0AAX0LB95"/>
<gene>
    <name evidence="4" type="ORF">BFG04_00580</name>
</gene>
<feature type="domain" description="ABC transporter" evidence="3">
    <location>
        <begin position="2"/>
        <end position="230"/>
    </location>
</feature>
<evidence type="ECO:0000256" key="2">
    <source>
        <dbReference type="ARBA" id="ARBA00022840"/>
    </source>
</evidence>
<dbReference type="SMART" id="SM00382">
    <property type="entry name" value="AAA"/>
    <property type="match status" value="1"/>
</dbReference>
<dbReference type="InterPro" id="IPR003593">
    <property type="entry name" value="AAA+_ATPase"/>
</dbReference>
<protein>
    <submittedName>
        <fullName evidence="4">Tungsten ABC transporter ATP-binding protein</fullName>
    </submittedName>
</protein>
<dbReference type="NCBIfam" id="NF041774">
    <property type="entry name" value="tung_ATPbind_TupC"/>
    <property type="match status" value="1"/>
</dbReference>
<dbReference type="Pfam" id="PF00005">
    <property type="entry name" value="ABC_tran"/>
    <property type="match status" value="1"/>
</dbReference>
<keyword evidence="2 4" id="KW-0067">ATP-binding</keyword>